<protein>
    <submittedName>
        <fullName evidence="9">Glycosyl transferase family 4</fullName>
    </submittedName>
</protein>
<feature type="transmembrane region" description="Helical" evidence="8">
    <location>
        <begin position="47"/>
        <end position="66"/>
    </location>
</feature>
<feature type="binding site" evidence="7">
    <location>
        <position position="211"/>
    </location>
    <ligand>
        <name>Mg(2+)</name>
        <dbReference type="ChEBI" id="CHEBI:18420"/>
    </ligand>
</feature>
<dbReference type="InterPro" id="IPR000715">
    <property type="entry name" value="Glycosyl_transferase_4"/>
</dbReference>
<feature type="transmembrane region" description="Helical" evidence="8">
    <location>
        <begin position="288"/>
        <end position="308"/>
    </location>
</feature>
<dbReference type="AlphaFoldDB" id="W0DNH5"/>
<dbReference type="OrthoDB" id="9783652at2"/>
<dbReference type="HOGENOM" id="CLU_023982_3_0_6"/>
<dbReference type="STRING" id="713585.THITH_10125"/>
<keyword evidence="3 9" id="KW-0808">Transferase</keyword>
<sequence>MSLLLPGLLSLLLAAALTAYLASPIARIRWLDVPNERSLHRAPVPRTGGLGILGGALAGWLALSAFAMPPAWLAWPAAATLLVAGVSLLDDWRGLPVLARLAAHGTAATMVLMAGLLPGSVAMGPLQLALPGWIMAPVMLLFLVWMINLYNFMDGMDGFAGGMAAVGFGTMALLGALAGADLFAGVTLSIALAAGGFLLFNFPPARIFMGDAGASTLGLLAGVAMLWADHESIFPIWIGVLIFSPFIADATMTLVARALRREPVWRPHRSHCYQRLVRSGWGHRRTVVVAYGLMLLSGAGALAALHWAHPVVDLLIVLVFVAIYATIYTYVQILREQP</sequence>
<accession>W0DNH5</accession>
<reference evidence="9 10" key="1">
    <citation type="submission" date="2013-12" db="EMBL/GenBank/DDBJ databases">
        <authorList>
            <consortium name="DOE Joint Genome Institute"/>
            <person name="Muyzer G."/>
            <person name="Huntemann M."/>
            <person name="Han J."/>
            <person name="Chen A."/>
            <person name="Kyrpides N."/>
            <person name="Mavromatis K."/>
            <person name="Markowitz V."/>
            <person name="Palaniappan K."/>
            <person name="Ivanova N."/>
            <person name="Schaumberg A."/>
            <person name="Pati A."/>
            <person name="Liolios K."/>
            <person name="Nordberg H.P."/>
            <person name="Cantor M.N."/>
            <person name="Hua S.X."/>
            <person name="Woyke T."/>
        </authorList>
    </citation>
    <scope>NUCLEOTIDE SEQUENCE [LARGE SCALE GENOMIC DNA]</scope>
    <source>
        <strain evidence="9 10">ARh 1</strain>
    </source>
</reference>
<evidence type="ECO:0000256" key="3">
    <source>
        <dbReference type="ARBA" id="ARBA00022679"/>
    </source>
</evidence>
<feature type="transmembrane region" description="Helical" evidence="8">
    <location>
        <begin position="234"/>
        <end position="259"/>
    </location>
</feature>
<feature type="transmembrane region" description="Helical" evidence="8">
    <location>
        <begin position="128"/>
        <end position="147"/>
    </location>
</feature>
<dbReference type="GO" id="GO:0071555">
    <property type="term" value="P:cell wall organization"/>
    <property type="evidence" value="ECO:0007669"/>
    <property type="project" value="TreeGrafter"/>
</dbReference>
<dbReference type="RefSeq" id="WP_006748287.1">
    <property type="nucleotide sequence ID" value="NZ_CP007029.1"/>
</dbReference>
<comment type="subcellular location">
    <subcellularLocation>
        <location evidence="1">Cell membrane</location>
        <topology evidence="1">Multi-pass membrane protein</topology>
    </subcellularLocation>
</comment>
<keyword evidence="6 8" id="KW-0472">Membrane</keyword>
<dbReference type="PANTHER" id="PTHR22926">
    <property type="entry name" value="PHOSPHO-N-ACETYLMURAMOYL-PENTAPEPTIDE-TRANSFERASE"/>
    <property type="match status" value="1"/>
</dbReference>
<feature type="transmembrane region" description="Helical" evidence="8">
    <location>
        <begin position="101"/>
        <end position="122"/>
    </location>
</feature>
<feature type="transmembrane region" description="Helical" evidence="8">
    <location>
        <begin position="182"/>
        <end position="200"/>
    </location>
</feature>
<organism evidence="9 10">
    <name type="scientific">Thioalkalivibrio paradoxus ARh 1</name>
    <dbReference type="NCBI Taxonomy" id="713585"/>
    <lineage>
        <taxon>Bacteria</taxon>
        <taxon>Pseudomonadati</taxon>
        <taxon>Pseudomonadota</taxon>
        <taxon>Gammaproteobacteria</taxon>
        <taxon>Chromatiales</taxon>
        <taxon>Ectothiorhodospiraceae</taxon>
        <taxon>Thioalkalivibrio</taxon>
    </lineage>
</organism>
<dbReference type="EMBL" id="CP007029">
    <property type="protein sequence ID" value="AHE98548.1"/>
    <property type="molecule type" value="Genomic_DNA"/>
</dbReference>
<evidence type="ECO:0000256" key="8">
    <source>
        <dbReference type="SAM" id="Phobius"/>
    </source>
</evidence>
<evidence type="ECO:0000256" key="7">
    <source>
        <dbReference type="PIRSR" id="PIRSR600715-1"/>
    </source>
</evidence>
<evidence type="ECO:0000256" key="1">
    <source>
        <dbReference type="ARBA" id="ARBA00004651"/>
    </source>
</evidence>
<feature type="transmembrane region" description="Helical" evidence="8">
    <location>
        <begin position="314"/>
        <end position="331"/>
    </location>
</feature>
<proteinExistence type="predicted"/>
<evidence type="ECO:0000256" key="6">
    <source>
        <dbReference type="ARBA" id="ARBA00023136"/>
    </source>
</evidence>
<evidence type="ECO:0000313" key="10">
    <source>
        <dbReference type="Proteomes" id="UP000005289"/>
    </source>
</evidence>
<dbReference type="GO" id="GO:0005886">
    <property type="term" value="C:plasma membrane"/>
    <property type="evidence" value="ECO:0007669"/>
    <property type="project" value="UniProtKB-SubCell"/>
</dbReference>
<dbReference type="GO" id="GO:0046872">
    <property type="term" value="F:metal ion binding"/>
    <property type="evidence" value="ECO:0007669"/>
    <property type="project" value="UniProtKB-KW"/>
</dbReference>
<comment type="cofactor">
    <cofactor evidence="7">
        <name>Mg(2+)</name>
        <dbReference type="ChEBI" id="CHEBI:18420"/>
    </cofactor>
</comment>
<dbReference type="GO" id="GO:0044038">
    <property type="term" value="P:cell wall macromolecule biosynthetic process"/>
    <property type="evidence" value="ECO:0007669"/>
    <property type="project" value="TreeGrafter"/>
</dbReference>
<evidence type="ECO:0000256" key="5">
    <source>
        <dbReference type="ARBA" id="ARBA00022989"/>
    </source>
</evidence>
<keyword evidence="5 8" id="KW-1133">Transmembrane helix</keyword>
<evidence type="ECO:0000313" key="9">
    <source>
        <dbReference type="EMBL" id="AHE98548.1"/>
    </source>
</evidence>
<keyword evidence="7" id="KW-0479">Metal-binding</keyword>
<feature type="transmembrane region" description="Helical" evidence="8">
    <location>
        <begin position="6"/>
        <end position="26"/>
    </location>
</feature>
<feature type="transmembrane region" description="Helical" evidence="8">
    <location>
        <begin position="207"/>
        <end position="228"/>
    </location>
</feature>
<gene>
    <name evidence="9" type="ORF">THITH_10125</name>
</gene>
<evidence type="ECO:0000256" key="2">
    <source>
        <dbReference type="ARBA" id="ARBA00022475"/>
    </source>
</evidence>
<dbReference type="Proteomes" id="UP000005289">
    <property type="component" value="Chromosome"/>
</dbReference>
<keyword evidence="10" id="KW-1185">Reference proteome</keyword>
<dbReference type="GO" id="GO:0009103">
    <property type="term" value="P:lipopolysaccharide biosynthetic process"/>
    <property type="evidence" value="ECO:0007669"/>
    <property type="project" value="TreeGrafter"/>
</dbReference>
<dbReference type="KEGG" id="tti:THITH_10125"/>
<dbReference type="CDD" id="cd06854">
    <property type="entry name" value="GT_WbpL_WbcO_like"/>
    <property type="match status" value="1"/>
</dbReference>
<name>W0DNH5_9GAMM</name>
<keyword evidence="2" id="KW-1003">Cell membrane</keyword>
<feature type="transmembrane region" description="Helical" evidence="8">
    <location>
        <begin position="72"/>
        <end position="89"/>
    </location>
</feature>
<keyword evidence="4 8" id="KW-0812">Transmembrane</keyword>
<feature type="binding site" evidence="7">
    <location>
        <position position="151"/>
    </location>
    <ligand>
        <name>Mg(2+)</name>
        <dbReference type="ChEBI" id="CHEBI:18420"/>
    </ligand>
</feature>
<dbReference type="PANTHER" id="PTHR22926:SF3">
    <property type="entry name" value="UNDECAPRENYL-PHOSPHATE ALPHA-N-ACETYLGLUCOSAMINYL 1-PHOSPHATE TRANSFERASE"/>
    <property type="match status" value="1"/>
</dbReference>
<dbReference type="Pfam" id="PF00953">
    <property type="entry name" value="Glycos_transf_4"/>
    <property type="match status" value="1"/>
</dbReference>
<keyword evidence="7" id="KW-0460">Magnesium</keyword>
<feature type="transmembrane region" description="Helical" evidence="8">
    <location>
        <begin position="159"/>
        <end position="176"/>
    </location>
</feature>
<dbReference type="GO" id="GO:0016780">
    <property type="term" value="F:phosphotransferase activity, for other substituted phosphate groups"/>
    <property type="evidence" value="ECO:0007669"/>
    <property type="project" value="InterPro"/>
</dbReference>
<evidence type="ECO:0000256" key="4">
    <source>
        <dbReference type="ARBA" id="ARBA00022692"/>
    </source>
</evidence>